<dbReference type="InterPro" id="IPR041490">
    <property type="entry name" value="KstR2_TetR_C"/>
</dbReference>
<evidence type="ECO:0000256" key="1">
    <source>
        <dbReference type="ARBA" id="ARBA00023125"/>
    </source>
</evidence>
<dbReference type="Pfam" id="PF17932">
    <property type="entry name" value="TetR_C_24"/>
    <property type="match status" value="1"/>
</dbReference>
<dbReference type="Proteomes" id="UP000198802">
    <property type="component" value="Unassembled WGS sequence"/>
</dbReference>
<accession>A0A0S4QKN1</accession>
<name>A0A0S4QKN1_9ACTN</name>
<dbReference type="RefSeq" id="WP_091275363.1">
    <property type="nucleotide sequence ID" value="NZ_FAOZ01000006.1"/>
</dbReference>
<proteinExistence type="predicted"/>
<evidence type="ECO:0000313" key="5">
    <source>
        <dbReference type="Proteomes" id="UP000198802"/>
    </source>
</evidence>
<sequence length="209" mass="22552">MAAGENGHALTRIPEASRADATRARLLAAALDAFATKGFHGTTTRDIAAAAGMSSAALYVHHKSKEELLYLISLTGHQRTLARLRAALAHSDDPVEQLRRVAQTFAESHARDHTTARVVNYELAALSSEHREEIHAIRREIAAEIGGIVQRGVAAKVFVAPDPAMTATALVSLAIDIGRWYRDDGSWTPAEIGRRYAELSLRMVGAALP</sequence>
<dbReference type="InterPro" id="IPR001647">
    <property type="entry name" value="HTH_TetR"/>
</dbReference>
<evidence type="ECO:0000259" key="3">
    <source>
        <dbReference type="PROSITE" id="PS50977"/>
    </source>
</evidence>
<dbReference type="PANTHER" id="PTHR30055:SF200">
    <property type="entry name" value="HTH-TYPE TRANSCRIPTIONAL REPRESSOR BDCR"/>
    <property type="match status" value="1"/>
</dbReference>
<dbReference type="SUPFAM" id="SSF46689">
    <property type="entry name" value="Homeodomain-like"/>
    <property type="match status" value="1"/>
</dbReference>
<evidence type="ECO:0000256" key="2">
    <source>
        <dbReference type="PROSITE-ProRule" id="PRU00335"/>
    </source>
</evidence>
<dbReference type="InterPro" id="IPR009057">
    <property type="entry name" value="Homeodomain-like_sf"/>
</dbReference>
<dbReference type="PANTHER" id="PTHR30055">
    <property type="entry name" value="HTH-TYPE TRANSCRIPTIONAL REGULATOR RUTR"/>
    <property type="match status" value="1"/>
</dbReference>
<dbReference type="PRINTS" id="PR00455">
    <property type="entry name" value="HTHTETR"/>
</dbReference>
<feature type="DNA-binding region" description="H-T-H motif" evidence="2">
    <location>
        <begin position="43"/>
        <end position="62"/>
    </location>
</feature>
<keyword evidence="5" id="KW-1185">Reference proteome</keyword>
<dbReference type="Pfam" id="PF00440">
    <property type="entry name" value="TetR_N"/>
    <property type="match status" value="1"/>
</dbReference>
<protein>
    <submittedName>
        <fullName evidence="4">DNA-binding transcriptional regulator, AcrR family</fullName>
    </submittedName>
</protein>
<gene>
    <name evidence="4" type="ORF">Ga0074812_106252</name>
</gene>
<dbReference type="EMBL" id="FAOZ01000006">
    <property type="protein sequence ID" value="CUU55997.1"/>
    <property type="molecule type" value="Genomic_DNA"/>
</dbReference>
<dbReference type="InterPro" id="IPR036271">
    <property type="entry name" value="Tet_transcr_reg_TetR-rel_C_sf"/>
</dbReference>
<dbReference type="PROSITE" id="PS50977">
    <property type="entry name" value="HTH_TETR_2"/>
    <property type="match status" value="1"/>
</dbReference>
<reference evidence="5" key="1">
    <citation type="submission" date="2015-11" db="EMBL/GenBank/DDBJ databases">
        <authorList>
            <person name="Varghese N."/>
        </authorList>
    </citation>
    <scope>NUCLEOTIDE SEQUENCE [LARGE SCALE GENOMIC DNA]</scope>
    <source>
        <strain evidence="5">DSM 45899</strain>
    </source>
</reference>
<organism evidence="4 5">
    <name type="scientific">Parafrankia irregularis</name>
    <dbReference type="NCBI Taxonomy" id="795642"/>
    <lineage>
        <taxon>Bacteria</taxon>
        <taxon>Bacillati</taxon>
        <taxon>Actinomycetota</taxon>
        <taxon>Actinomycetes</taxon>
        <taxon>Frankiales</taxon>
        <taxon>Frankiaceae</taxon>
        <taxon>Parafrankia</taxon>
    </lineage>
</organism>
<dbReference type="AlphaFoldDB" id="A0A0S4QKN1"/>
<dbReference type="SUPFAM" id="SSF48498">
    <property type="entry name" value="Tetracyclin repressor-like, C-terminal domain"/>
    <property type="match status" value="1"/>
</dbReference>
<dbReference type="InterPro" id="IPR050109">
    <property type="entry name" value="HTH-type_TetR-like_transc_reg"/>
</dbReference>
<dbReference type="GO" id="GO:0003700">
    <property type="term" value="F:DNA-binding transcription factor activity"/>
    <property type="evidence" value="ECO:0007669"/>
    <property type="project" value="TreeGrafter"/>
</dbReference>
<dbReference type="GO" id="GO:0000976">
    <property type="term" value="F:transcription cis-regulatory region binding"/>
    <property type="evidence" value="ECO:0007669"/>
    <property type="project" value="TreeGrafter"/>
</dbReference>
<feature type="domain" description="HTH tetR-type" evidence="3">
    <location>
        <begin position="20"/>
        <end position="80"/>
    </location>
</feature>
<evidence type="ECO:0000313" key="4">
    <source>
        <dbReference type="EMBL" id="CUU55997.1"/>
    </source>
</evidence>
<dbReference type="Gene3D" id="1.10.357.10">
    <property type="entry name" value="Tetracycline Repressor, domain 2"/>
    <property type="match status" value="1"/>
</dbReference>
<keyword evidence="1 2" id="KW-0238">DNA-binding</keyword>